<dbReference type="NCBIfam" id="TIGR00020">
    <property type="entry name" value="prfB"/>
    <property type="match status" value="1"/>
</dbReference>
<keyword evidence="2" id="KW-0648">Protein biosynthesis</keyword>
<dbReference type="PROSITE" id="PS00745">
    <property type="entry name" value="RF_PROK_I"/>
    <property type="match status" value="1"/>
</dbReference>
<proteinExistence type="inferred from homology"/>
<evidence type="ECO:0000313" key="5">
    <source>
        <dbReference type="EMBL" id="GIL85818.1"/>
    </source>
</evidence>
<evidence type="ECO:0000256" key="3">
    <source>
        <dbReference type="SAM" id="MobiDB-lite"/>
    </source>
</evidence>
<dbReference type="Gene3D" id="3.30.70.1660">
    <property type="match status" value="1"/>
</dbReference>
<dbReference type="SUPFAM" id="SSF75620">
    <property type="entry name" value="Release factor"/>
    <property type="match status" value="1"/>
</dbReference>
<comment type="caution">
    <text evidence="6">The sequence shown here is derived from an EMBL/GenBank/DDBJ whole genome shotgun (WGS) entry which is preliminary data.</text>
</comment>
<sequence length="604" mass="65708">MLSNLQLHAARLYCHATLLCPIVMKFHRTNFRGYGRSNHLSGGASAVFQPSTHWMPQPTLHPWVIPSRPQCVDAPHTPYVAIHLYLRRATIKRNSHSHASCRHAPFVWTASLSGPRQLHSSPQPNDNQTIYNGYGVRRRRTLLPTPAPSRSHSSPLPPCTAALATSSGSASSSPRSPTAVEVESLGVLKRKVSEAESRLAAVLEVADVSGCRAKLSSLEHDAAGDGLWADAARAQRMLAEIGALRSEIQELDRFRSQLEECAFAVELLESEASTDSSNSSSSNGSEGDDGSSSSGAGGGGLSPEQVVIAREAAATLRRLNQGLDGWELRRLLSGPYDDRAARVIISAGAGGVDAMDWAEMLERMYIRWAEQNGHSVRVVDRASGEEAGLKSVELEVVGRYAYGYLRSEKGTHRLVRNSPFNAKGLRQTSFAGVDVMPVLVPGDLPDLDLNERDLEITTMRSGGKGGQNVNKVETGVRIVHLPTGISVKCTQERSQVQNREIAMDILKARLLVVLEEQNARRVAEIRGDLVKAEWGQQIRNYVFHPYKLVKDTRTGTETSDVGAVLDGDLDDFMAAFLRLKGRQAVGASLAADITESSILRTQAF</sequence>
<comment type="similarity">
    <text evidence="1">Belongs to the prokaryotic/mitochondrial release factor family.</text>
</comment>
<dbReference type="Proteomes" id="UP000722791">
    <property type="component" value="Unassembled WGS sequence"/>
</dbReference>
<gene>
    <name evidence="5" type="ORF">Vretifemale_14360</name>
    <name evidence="6" type="ORF">Vretimale_19550</name>
</gene>
<keyword evidence="8" id="KW-1185">Reference proteome</keyword>
<organism evidence="6 7">
    <name type="scientific">Volvox reticuliferus</name>
    <dbReference type="NCBI Taxonomy" id="1737510"/>
    <lineage>
        <taxon>Eukaryota</taxon>
        <taxon>Viridiplantae</taxon>
        <taxon>Chlorophyta</taxon>
        <taxon>core chlorophytes</taxon>
        <taxon>Chlorophyceae</taxon>
        <taxon>CS clade</taxon>
        <taxon>Chlamydomonadales</taxon>
        <taxon>Volvocaceae</taxon>
        <taxon>Volvox</taxon>
    </lineage>
</organism>
<evidence type="ECO:0000256" key="2">
    <source>
        <dbReference type="ARBA" id="ARBA00022917"/>
    </source>
</evidence>
<dbReference type="Proteomes" id="UP000747110">
    <property type="component" value="Unassembled WGS sequence"/>
</dbReference>
<dbReference type="GO" id="GO:0016149">
    <property type="term" value="F:translation release factor activity, codon specific"/>
    <property type="evidence" value="ECO:0007669"/>
    <property type="project" value="InterPro"/>
</dbReference>
<evidence type="ECO:0000259" key="4">
    <source>
        <dbReference type="PROSITE" id="PS00745"/>
    </source>
</evidence>
<dbReference type="InterPro" id="IPR005139">
    <property type="entry name" value="PCRF"/>
</dbReference>
<evidence type="ECO:0000313" key="6">
    <source>
        <dbReference type="EMBL" id="GIM16986.1"/>
    </source>
</evidence>
<dbReference type="PANTHER" id="PTHR43116">
    <property type="entry name" value="PEPTIDE CHAIN RELEASE FACTOR 2"/>
    <property type="match status" value="1"/>
</dbReference>
<evidence type="ECO:0000256" key="1">
    <source>
        <dbReference type="ARBA" id="ARBA00010835"/>
    </source>
</evidence>
<feature type="compositionally biased region" description="Low complexity" evidence="3">
    <location>
        <begin position="160"/>
        <end position="178"/>
    </location>
</feature>
<dbReference type="Pfam" id="PF00472">
    <property type="entry name" value="RF-1"/>
    <property type="match status" value="1"/>
</dbReference>
<dbReference type="Gene3D" id="1.20.58.410">
    <property type="entry name" value="Release factor"/>
    <property type="match status" value="1"/>
</dbReference>
<dbReference type="PANTHER" id="PTHR43116:SF3">
    <property type="entry name" value="CLASS I PEPTIDE CHAIN RELEASE FACTOR"/>
    <property type="match status" value="1"/>
</dbReference>
<dbReference type="OrthoDB" id="2019491at2759"/>
<dbReference type="InterPro" id="IPR004374">
    <property type="entry name" value="PrfB"/>
</dbReference>
<name>A0A8J4M046_9CHLO</name>
<dbReference type="EMBL" id="BNCQ01000088">
    <property type="protein sequence ID" value="GIM16986.1"/>
    <property type="molecule type" value="Genomic_DNA"/>
</dbReference>
<feature type="domain" description="Prokaryotic-type class I peptide chain release factors" evidence="4">
    <location>
        <begin position="460"/>
        <end position="476"/>
    </location>
</feature>
<reference evidence="6" key="1">
    <citation type="journal article" date="2021" name="Proc. Natl. Acad. Sci. U.S.A.">
        <title>Three genomes in the algal genus Volvox reveal the fate of a haploid sex-determining region after a transition to homothallism.</title>
        <authorList>
            <person name="Yamamoto K."/>
            <person name="Hamaji T."/>
            <person name="Kawai-Toyooka H."/>
            <person name="Matsuzaki R."/>
            <person name="Takahashi F."/>
            <person name="Nishimura Y."/>
            <person name="Kawachi M."/>
            <person name="Noguchi H."/>
            <person name="Minakuchi Y."/>
            <person name="Umen J.G."/>
            <person name="Toyoda A."/>
            <person name="Nozaki H."/>
        </authorList>
    </citation>
    <scope>NUCLEOTIDE SEQUENCE</scope>
    <source>
        <strain evidence="6">NIES-3785</strain>
        <strain evidence="5">NIES-3786</strain>
    </source>
</reference>
<dbReference type="AlphaFoldDB" id="A0A8J4M046"/>
<feature type="region of interest" description="Disordered" evidence="3">
    <location>
        <begin position="272"/>
        <end position="302"/>
    </location>
</feature>
<accession>A0A8J4M046</accession>
<dbReference type="SMART" id="SM00937">
    <property type="entry name" value="PCRF"/>
    <property type="match status" value="1"/>
</dbReference>
<feature type="compositionally biased region" description="Low complexity" evidence="3">
    <location>
        <begin position="272"/>
        <end position="294"/>
    </location>
</feature>
<dbReference type="HAMAP" id="MF_00094">
    <property type="entry name" value="Rel_fac_2"/>
    <property type="match status" value="1"/>
</dbReference>
<evidence type="ECO:0000313" key="8">
    <source>
        <dbReference type="Proteomes" id="UP000747110"/>
    </source>
</evidence>
<protein>
    <recommendedName>
        <fullName evidence="4">Prokaryotic-type class I peptide chain release factors domain-containing protein</fullName>
    </recommendedName>
</protein>
<dbReference type="InterPro" id="IPR045853">
    <property type="entry name" value="Pep_chain_release_fac_I_sf"/>
</dbReference>
<evidence type="ECO:0000313" key="7">
    <source>
        <dbReference type="Proteomes" id="UP000722791"/>
    </source>
</evidence>
<dbReference type="GO" id="GO:0005737">
    <property type="term" value="C:cytoplasm"/>
    <property type="evidence" value="ECO:0007669"/>
    <property type="project" value="InterPro"/>
</dbReference>
<dbReference type="InterPro" id="IPR000352">
    <property type="entry name" value="Pep_chain_release_fac_I"/>
</dbReference>
<feature type="region of interest" description="Disordered" evidence="3">
    <location>
        <begin position="143"/>
        <end position="178"/>
    </location>
</feature>
<dbReference type="Pfam" id="PF03462">
    <property type="entry name" value="PCRF"/>
    <property type="match status" value="1"/>
</dbReference>
<dbReference type="Gene3D" id="3.30.160.20">
    <property type="match status" value="1"/>
</dbReference>
<dbReference type="EMBL" id="BNCP01000034">
    <property type="protein sequence ID" value="GIL85818.1"/>
    <property type="molecule type" value="Genomic_DNA"/>
</dbReference>